<keyword evidence="7" id="KW-1185">Reference proteome</keyword>
<dbReference type="InterPro" id="IPR017853">
    <property type="entry name" value="GH"/>
</dbReference>
<dbReference type="InterPro" id="IPR051923">
    <property type="entry name" value="Glycosyl_Hydrolase_39"/>
</dbReference>
<organism evidence="6 7">
    <name type="scientific">Haloferula helveola</name>
    <dbReference type="NCBI Taxonomy" id="490095"/>
    <lineage>
        <taxon>Bacteria</taxon>
        <taxon>Pseudomonadati</taxon>
        <taxon>Verrucomicrobiota</taxon>
        <taxon>Verrucomicrobiia</taxon>
        <taxon>Verrucomicrobiales</taxon>
        <taxon>Verrucomicrobiaceae</taxon>
        <taxon>Haloferula</taxon>
    </lineage>
</organism>
<dbReference type="SUPFAM" id="SSF51445">
    <property type="entry name" value="(Trans)glycosidases"/>
    <property type="match status" value="1"/>
</dbReference>
<evidence type="ECO:0000259" key="5">
    <source>
        <dbReference type="Pfam" id="PF01229"/>
    </source>
</evidence>
<proteinExistence type="inferred from homology"/>
<evidence type="ECO:0000256" key="4">
    <source>
        <dbReference type="SAM" id="SignalP"/>
    </source>
</evidence>
<keyword evidence="2" id="KW-0378">Hydrolase</keyword>
<dbReference type="EMBL" id="AP024702">
    <property type="protein sequence ID" value="BCX46824.1"/>
    <property type="molecule type" value="Genomic_DNA"/>
</dbReference>
<evidence type="ECO:0000256" key="1">
    <source>
        <dbReference type="ARBA" id="ARBA00008875"/>
    </source>
</evidence>
<keyword evidence="4" id="KW-0732">Signal</keyword>
<dbReference type="Pfam" id="PF01229">
    <property type="entry name" value="Glyco_hydro_39"/>
    <property type="match status" value="1"/>
</dbReference>
<evidence type="ECO:0000256" key="2">
    <source>
        <dbReference type="ARBA" id="ARBA00022801"/>
    </source>
</evidence>
<dbReference type="Proteomes" id="UP001374893">
    <property type="component" value="Chromosome"/>
</dbReference>
<dbReference type="PANTHER" id="PTHR12631">
    <property type="entry name" value="ALPHA-L-IDURONIDASE"/>
    <property type="match status" value="1"/>
</dbReference>
<feature type="domain" description="Glycosyl hydrolases family 39 N-terminal catalytic" evidence="5">
    <location>
        <begin position="87"/>
        <end position="253"/>
    </location>
</feature>
<feature type="signal peptide" evidence="4">
    <location>
        <begin position="1"/>
        <end position="20"/>
    </location>
</feature>
<feature type="chain" id="PRO_5045670854" evidence="4">
    <location>
        <begin position="21"/>
        <end position="570"/>
    </location>
</feature>
<dbReference type="PANTHER" id="PTHR12631:SF10">
    <property type="entry name" value="BETA-XYLOSIDASE-LIKE PROTEIN-RELATED"/>
    <property type="match status" value="1"/>
</dbReference>
<name>A0ABM7R9E4_9BACT</name>
<reference evidence="6 7" key="1">
    <citation type="submission" date="2021-06" db="EMBL/GenBank/DDBJ databases">
        <title>Complete genome of Haloferula helveola possessing various polysaccharide degrading enzymes.</title>
        <authorList>
            <person name="Takami H."/>
            <person name="Huang C."/>
            <person name="Hamasaki K."/>
        </authorList>
    </citation>
    <scope>NUCLEOTIDE SEQUENCE [LARGE SCALE GENOMIC DNA]</scope>
    <source>
        <strain evidence="6 7">CN-1</strain>
    </source>
</reference>
<keyword evidence="3" id="KW-0326">Glycosidase</keyword>
<dbReference type="InterPro" id="IPR049166">
    <property type="entry name" value="GH39_cat"/>
</dbReference>
<accession>A0ABM7R9E4</accession>
<evidence type="ECO:0000256" key="3">
    <source>
        <dbReference type="ARBA" id="ARBA00023295"/>
    </source>
</evidence>
<protein>
    <submittedName>
        <fullName evidence="6">Beta-xylosidase</fullName>
    </submittedName>
</protein>
<dbReference type="RefSeq" id="WP_338688720.1">
    <property type="nucleotide sequence ID" value="NZ_AP024702.1"/>
</dbReference>
<evidence type="ECO:0000313" key="6">
    <source>
        <dbReference type="EMBL" id="BCX46824.1"/>
    </source>
</evidence>
<evidence type="ECO:0000313" key="7">
    <source>
        <dbReference type="Proteomes" id="UP001374893"/>
    </source>
</evidence>
<gene>
    <name evidence="6" type="ORF">HAHE_07320</name>
</gene>
<sequence>MNRWTLLLAALGLVPTLLQAEPGPFGIGSCHINGRSVDDYERWVPEMREIGIGYQRSLMTHWGAVEPEPGKWNWENVDAQWKYLHDLGFETGTLLIGTPSWNKKDPPGHLPVNHIEGWKEYVRQTVTHFRGKVSRFEVWNEPPNFTGPNQTPADYAKLVVAAYDAAKEANPDCEIGLTAKSAHIHYLKQVIRAGAADHFDWISLHPYEVLDGIVEDAGMECAYLNIVPTVRRMLVAENPAKRDVPITFTELGVDAVRHGEKAQAAALVKAYVMGIAQGVENIQWFEGRDGDSGPMGLLDRDGKPRMAYRAYSRMIKELGPNPEPMGWLQVGETGLGFAFKVNGQPVVVAWVPRKESETVTLPDGCRSVGLVDRSEATSGELRLDGLPVALHGLPSSWIGKVRQIRGGLPPWPGDPGSYADAKSVSIDFSRKPAEQGLHRRSGERLAEAIVAYGGSARAGDAPGGNLFTVDPAFLCYDPEPIRITAEVRRKDPAVNAGFKLVYEGGKDFKTAGGWFTVPPEDGWHTATWTIEDPGFVSYWGYHFRIESDGPKFSQYYLRRIVVEKLDGASR</sequence>
<comment type="similarity">
    <text evidence="1">Belongs to the glycosyl hydrolase 39 family.</text>
</comment>
<dbReference type="Gene3D" id="3.20.20.80">
    <property type="entry name" value="Glycosidases"/>
    <property type="match status" value="1"/>
</dbReference>